<evidence type="ECO:0000256" key="1">
    <source>
        <dbReference type="SAM" id="MobiDB-lite"/>
    </source>
</evidence>
<keyword evidence="3" id="KW-1185">Reference proteome</keyword>
<comment type="caution">
    <text evidence="2">The sequence shown here is derived from an EMBL/GenBank/DDBJ whole genome shotgun (WGS) entry which is preliminary data.</text>
</comment>
<organism evidence="2 3">
    <name type="scientific">Gossypium stocksii</name>
    <dbReference type="NCBI Taxonomy" id="47602"/>
    <lineage>
        <taxon>Eukaryota</taxon>
        <taxon>Viridiplantae</taxon>
        <taxon>Streptophyta</taxon>
        <taxon>Embryophyta</taxon>
        <taxon>Tracheophyta</taxon>
        <taxon>Spermatophyta</taxon>
        <taxon>Magnoliopsida</taxon>
        <taxon>eudicotyledons</taxon>
        <taxon>Gunneridae</taxon>
        <taxon>Pentapetalae</taxon>
        <taxon>rosids</taxon>
        <taxon>malvids</taxon>
        <taxon>Malvales</taxon>
        <taxon>Malvaceae</taxon>
        <taxon>Malvoideae</taxon>
        <taxon>Gossypium</taxon>
    </lineage>
</organism>
<evidence type="ECO:0000313" key="3">
    <source>
        <dbReference type="Proteomes" id="UP000828251"/>
    </source>
</evidence>
<reference evidence="2 3" key="1">
    <citation type="journal article" date="2021" name="Plant Biotechnol. J.">
        <title>Multi-omics assisted identification of the key and species-specific regulatory components of drought-tolerant mechanisms in Gossypium stocksii.</title>
        <authorList>
            <person name="Yu D."/>
            <person name="Ke L."/>
            <person name="Zhang D."/>
            <person name="Wu Y."/>
            <person name="Sun Y."/>
            <person name="Mei J."/>
            <person name="Sun J."/>
            <person name="Sun Y."/>
        </authorList>
    </citation>
    <scope>NUCLEOTIDE SEQUENCE [LARGE SCALE GENOMIC DNA]</scope>
    <source>
        <strain evidence="3">cv. E1</strain>
        <tissue evidence="2">Leaf</tissue>
    </source>
</reference>
<feature type="compositionally biased region" description="Acidic residues" evidence="1">
    <location>
        <begin position="1"/>
        <end position="11"/>
    </location>
</feature>
<proteinExistence type="predicted"/>
<feature type="region of interest" description="Disordered" evidence="1">
    <location>
        <begin position="1"/>
        <end position="22"/>
    </location>
</feature>
<gene>
    <name evidence="2" type="ORF">J1N35_010762</name>
</gene>
<protein>
    <submittedName>
        <fullName evidence="2">Uncharacterized protein</fullName>
    </submittedName>
</protein>
<dbReference type="AlphaFoldDB" id="A0A9D4ACC9"/>
<feature type="region of interest" description="Disordered" evidence="1">
    <location>
        <begin position="36"/>
        <end position="64"/>
    </location>
</feature>
<dbReference type="Proteomes" id="UP000828251">
    <property type="component" value="Unassembled WGS sequence"/>
</dbReference>
<name>A0A9D4ACC9_9ROSI</name>
<evidence type="ECO:0000313" key="2">
    <source>
        <dbReference type="EMBL" id="KAH1106994.1"/>
    </source>
</evidence>
<dbReference type="EMBL" id="JAIQCV010000004">
    <property type="protein sequence ID" value="KAH1106994.1"/>
    <property type="molecule type" value="Genomic_DNA"/>
</dbReference>
<sequence length="64" mass="7132">MANESDNEVEQEFYSNDEQTDDCEEIELVTPNVNPTCAQQPYVERDDNDGAGDSHLLRATANAL</sequence>
<accession>A0A9D4ACC9</accession>